<dbReference type="OrthoDB" id="9808458at2"/>
<sequence length="486" mass="51576">MKKFFKLEENKTNVSTEILAGLTTFFAMAYILFVAPSILGSTGMPTQAIFLATILASVVSTLIMAVFANVPYVQAPGLGLATFFAYTVVLQLGFSWQQALALVFLCGLINVTITITKIRRLIIKAIPEILQHAIGGGIGIFVAYIGIKNAGFLKFITDQAGIVSINGTTYHANLTHFKNGVTSVVSNGGVTPSLINFNQAAPILALIGLILTAFLVVKKVKGAILIGIIATTLLGVPMKVTQLSAVNNNSLLMAFHQLGTTFGAAFSQQGMGSLFQDPGRFLLALMTIFAFSLSDIFDTIGTFIGTGKRTGIFSKQDEKEFFNGHGFKSKMDRSLFSDAIGSVVAAIFGTSNVTTFVESASGIGVGGRTGLTSLTAAVMFLLSSLLAPVIAIIPDAATAPALIVVGIMMMGSFKNIDWTNLEDAIPAFFASVFMALCYSISYGIAAGFIFYLAVKLAKGKFSEIHPMLVICTGLFILNFVVLAFIE</sequence>
<feature type="transmembrane region" description="Helical" evidence="9">
    <location>
        <begin position="130"/>
        <end position="147"/>
    </location>
</feature>
<evidence type="ECO:0000256" key="2">
    <source>
        <dbReference type="ARBA" id="ARBA00005697"/>
    </source>
</evidence>
<keyword evidence="5 8" id="KW-0812">Transmembrane</keyword>
<dbReference type="PANTHER" id="PTHR43337:SF1">
    <property type="entry name" value="XANTHINE_URACIL PERMEASE C887.17-RELATED"/>
    <property type="match status" value="1"/>
</dbReference>
<dbReference type="RefSeq" id="WP_010579771.1">
    <property type="nucleotide sequence ID" value="NZ_AHYZ01000036.1"/>
</dbReference>
<evidence type="ECO:0000256" key="3">
    <source>
        <dbReference type="ARBA" id="ARBA00022448"/>
    </source>
</evidence>
<dbReference type="Proteomes" id="UP000051576">
    <property type="component" value="Unassembled WGS sequence"/>
</dbReference>
<feature type="transmembrane region" description="Helical" evidence="9">
    <location>
        <begin position="281"/>
        <end position="305"/>
    </location>
</feature>
<dbReference type="PANTHER" id="PTHR43337">
    <property type="entry name" value="XANTHINE/URACIL PERMEASE C887.17-RELATED"/>
    <property type="match status" value="1"/>
</dbReference>
<dbReference type="STRING" id="1133569.FD21_GL001033"/>
<feature type="transmembrane region" description="Helical" evidence="9">
    <location>
        <begin position="200"/>
        <end position="217"/>
    </location>
</feature>
<dbReference type="PATRIC" id="fig|1133569.4.peg.1162"/>
<evidence type="ECO:0000313" key="10">
    <source>
        <dbReference type="EMBL" id="KRM88601.1"/>
    </source>
</evidence>
<dbReference type="GO" id="GO:0005886">
    <property type="term" value="C:plasma membrane"/>
    <property type="evidence" value="ECO:0007669"/>
    <property type="project" value="UniProtKB-SubCell"/>
</dbReference>
<keyword evidence="6 8" id="KW-1133">Transmembrane helix</keyword>
<evidence type="ECO:0000256" key="7">
    <source>
        <dbReference type="ARBA" id="ARBA00023136"/>
    </source>
</evidence>
<feature type="transmembrane region" description="Helical" evidence="9">
    <location>
        <begin position="75"/>
        <end position="94"/>
    </location>
</feature>
<reference evidence="10 11" key="1">
    <citation type="journal article" date="2015" name="Genome Announc.">
        <title>Expanding the biotechnology potential of lactobacilli through comparative genomics of 213 strains and associated genera.</title>
        <authorList>
            <person name="Sun Z."/>
            <person name="Harris H.M."/>
            <person name="McCann A."/>
            <person name="Guo C."/>
            <person name="Argimon S."/>
            <person name="Zhang W."/>
            <person name="Yang X."/>
            <person name="Jeffery I.B."/>
            <person name="Cooney J.C."/>
            <person name="Kagawa T.F."/>
            <person name="Liu W."/>
            <person name="Song Y."/>
            <person name="Salvetti E."/>
            <person name="Wrobel A."/>
            <person name="Rasinkangas P."/>
            <person name="Parkhill J."/>
            <person name="Rea M.C."/>
            <person name="O'Sullivan O."/>
            <person name="Ritari J."/>
            <person name="Douillard F.P."/>
            <person name="Paul Ross R."/>
            <person name="Yang R."/>
            <person name="Briner A.E."/>
            <person name="Felis G.E."/>
            <person name="de Vos W.M."/>
            <person name="Barrangou R."/>
            <person name="Klaenhammer T.R."/>
            <person name="Caufield P.W."/>
            <person name="Cui Y."/>
            <person name="Zhang H."/>
            <person name="O'Toole P.W."/>
        </authorList>
    </citation>
    <scope>NUCLEOTIDE SEQUENCE [LARGE SCALE GENOMIC DNA]</scope>
    <source>
        <strain evidence="10 11">DSM 20605</strain>
    </source>
</reference>
<dbReference type="AlphaFoldDB" id="A0A0R2CJ84"/>
<dbReference type="eggNOG" id="COG2252">
    <property type="taxonomic scope" value="Bacteria"/>
</dbReference>
<evidence type="ECO:0000256" key="5">
    <source>
        <dbReference type="ARBA" id="ARBA00022692"/>
    </source>
</evidence>
<dbReference type="InterPro" id="IPR026033">
    <property type="entry name" value="Azg-like_bact_archaea"/>
</dbReference>
<evidence type="ECO:0000256" key="4">
    <source>
        <dbReference type="ARBA" id="ARBA00022475"/>
    </source>
</evidence>
<dbReference type="PIRSF" id="PIRSF005353">
    <property type="entry name" value="PbuG"/>
    <property type="match status" value="1"/>
</dbReference>
<feature type="transmembrane region" description="Helical" evidence="9">
    <location>
        <begin position="335"/>
        <end position="357"/>
    </location>
</feature>
<protein>
    <submittedName>
        <fullName evidence="10">Xanthine uracil vitamin C permease</fullName>
    </submittedName>
</protein>
<keyword evidence="3 8" id="KW-0813">Transport</keyword>
<evidence type="ECO:0000256" key="6">
    <source>
        <dbReference type="ARBA" id="ARBA00022989"/>
    </source>
</evidence>
<proteinExistence type="inferred from homology"/>
<accession>A0A0R2CJ84</accession>
<name>A0A0R2CJ84_9LACO</name>
<keyword evidence="11" id="KW-1185">Reference proteome</keyword>
<keyword evidence="4 8" id="KW-1003">Cell membrane</keyword>
<organism evidence="10 11">
    <name type="scientific">Liquorilactobacillus vini DSM 20605</name>
    <dbReference type="NCBI Taxonomy" id="1133569"/>
    <lineage>
        <taxon>Bacteria</taxon>
        <taxon>Bacillati</taxon>
        <taxon>Bacillota</taxon>
        <taxon>Bacilli</taxon>
        <taxon>Lactobacillales</taxon>
        <taxon>Lactobacillaceae</taxon>
        <taxon>Liquorilactobacillus</taxon>
    </lineage>
</organism>
<comment type="similarity">
    <text evidence="2 8">Belongs to the nucleobase:cation symporter-2 (NCS2) (TC 2.A.40) family. Azg-like subfamily.</text>
</comment>
<comment type="subcellular location">
    <subcellularLocation>
        <location evidence="1 8">Cell membrane</location>
        <topology evidence="1 8">Multi-pass membrane protein</topology>
    </subcellularLocation>
</comment>
<feature type="transmembrane region" description="Helical" evidence="9">
    <location>
        <begin position="428"/>
        <end position="454"/>
    </location>
</feature>
<dbReference type="Pfam" id="PF00860">
    <property type="entry name" value="Xan_ur_permease"/>
    <property type="match status" value="2"/>
</dbReference>
<evidence type="ECO:0000313" key="11">
    <source>
        <dbReference type="Proteomes" id="UP000051576"/>
    </source>
</evidence>
<gene>
    <name evidence="10" type="ORF">FD21_GL001033</name>
</gene>
<evidence type="ECO:0000256" key="1">
    <source>
        <dbReference type="ARBA" id="ARBA00004651"/>
    </source>
</evidence>
<keyword evidence="7 8" id="KW-0472">Membrane</keyword>
<dbReference type="EMBL" id="AYYX01000028">
    <property type="protein sequence ID" value="KRM88601.1"/>
    <property type="molecule type" value="Genomic_DNA"/>
</dbReference>
<dbReference type="GO" id="GO:0005345">
    <property type="term" value="F:purine nucleobase transmembrane transporter activity"/>
    <property type="evidence" value="ECO:0007669"/>
    <property type="project" value="TreeGrafter"/>
</dbReference>
<feature type="transmembrane region" description="Helical" evidence="9">
    <location>
        <begin position="224"/>
        <end position="245"/>
    </location>
</feature>
<feature type="transmembrane region" description="Helical" evidence="9">
    <location>
        <begin position="466"/>
        <end position="485"/>
    </location>
</feature>
<feature type="transmembrane region" description="Helical" evidence="9">
    <location>
        <begin position="47"/>
        <end position="68"/>
    </location>
</feature>
<dbReference type="InterPro" id="IPR045018">
    <property type="entry name" value="Azg-like"/>
</dbReference>
<evidence type="ECO:0000256" key="9">
    <source>
        <dbReference type="SAM" id="Phobius"/>
    </source>
</evidence>
<feature type="transmembrane region" description="Helical" evidence="9">
    <location>
        <begin position="100"/>
        <end position="118"/>
    </location>
</feature>
<evidence type="ECO:0000256" key="8">
    <source>
        <dbReference type="PIRNR" id="PIRNR005353"/>
    </source>
</evidence>
<comment type="caution">
    <text evidence="10">The sequence shown here is derived from an EMBL/GenBank/DDBJ whole genome shotgun (WGS) entry which is preliminary data.</text>
</comment>
<feature type="transmembrane region" description="Helical" evidence="9">
    <location>
        <begin position="12"/>
        <end position="35"/>
    </location>
</feature>
<dbReference type="InterPro" id="IPR006043">
    <property type="entry name" value="NCS2"/>
</dbReference>